<sequence>MKIDITRDELANLLAPTPTPAPTIRQRAALACLIHNAARFMQGAKLLQGGEREAHQVATQEIIASFGPLPAYKEACQELTNKEKM</sequence>
<protein>
    <submittedName>
        <fullName evidence="1">Uncharacterized protein</fullName>
    </submittedName>
</protein>
<dbReference type="RefSeq" id="WP_004808264.1">
    <property type="nucleotide sequence ID" value="NZ_CP118946.1"/>
</dbReference>
<reference evidence="1 2" key="1">
    <citation type="submission" date="2017-12" db="EMBL/GenBank/DDBJ databases">
        <title>Phylogenetic diversity of female urinary microbiome.</title>
        <authorList>
            <person name="Thomas-White K."/>
            <person name="Wolfe A.J."/>
        </authorList>
    </citation>
    <scope>NUCLEOTIDE SEQUENCE [LARGE SCALE GENOMIC DNA]</scope>
    <source>
        <strain evidence="1 2">UMB0402</strain>
    </source>
</reference>
<comment type="caution">
    <text evidence="1">The sequence shown here is derived from an EMBL/GenBank/DDBJ whole genome shotgun (WGS) entry which is preliminary data.</text>
</comment>
<organism evidence="1 2">
    <name type="scientific">Winkia neuii</name>
    <dbReference type="NCBI Taxonomy" id="33007"/>
    <lineage>
        <taxon>Bacteria</taxon>
        <taxon>Bacillati</taxon>
        <taxon>Actinomycetota</taxon>
        <taxon>Actinomycetes</taxon>
        <taxon>Actinomycetales</taxon>
        <taxon>Actinomycetaceae</taxon>
        <taxon>Winkia</taxon>
    </lineage>
</organism>
<dbReference type="EMBL" id="PKKO01000001">
    <property type="protein sequence ID" value="PKY73384.1"/>
    <property type="molecule type" value="Genomic_DNA"/>
</dbReference>
<accession>A0A2I1IQI0</accession>
<dbReference type="AlphaFoldDB" id="A0A2I1IQI0"/>
<evidence type="ECO:0000313" key="2">
    <source>
        <dbReference type="Proteomes" id="UP000235122"/>
    </source>
</evidence>
<keyword evidence="2" id="KW-1185">Reference proteome</keyword>
<dbReference type="Proteomes" id="UP000235122">
    <property type="component" value="Unassembled WGS sequence"/>
</dbReference>
<proteinExistence type="predicted"/>
<name>A0A2I1IQI0_9ACTO</name>
<gene>
    <name evidence="1" type="ORF">CYJ19_02020</name>
</gene>
<evidence type="ECO:0000313" key="1">
    <source>
        <dbReference type="EMBL" id="PKY73384.1"/>
    </source>
</evidence>
<dbReference type="STRING" id="33007.HMPREF3198_00086"/>